<dbReference type="VEuPathDB" id="FungiDB:AMAG_14684"/>
<reference evidence="2 3" key="1">
    <citation type="submission" date="2009-11" db="EMBL/GenBank/DDBJ databases">
        <title>Annotation of Allomyces macrogynus ATCC 38327.</title>
        <authorList>
            <consortium name="The Broad Institute Genome Sequencing Platform"/>
            <person name="Russ C."/>
            <person name="Cuomo C."/>
            <person name="Burger G."/>
            <person name="Gray M.W."/>
            <person name="Holland P.W.H."/>
            <person name="King N."/>
            <person name="Lang F.B.F."/>
            <person name="Roger A.J."/>
            <person name="Ruiz-Trillo I."/>
            <person name="Young S.K."/>
            <person name="Zeng Q."/>
            <person name="Gargeya S."/>
            <person name="Fitzgerald M."/>
            <person name="Haas B."/>
            <person name="Abouelleil A."/>
            <person name="Alvarado L."/>
            <person name="Arachchi H.M."/>
            <person name="Berlin A."/>
            <person name="Chapman S.B."/>
            <person name="Gearin G."/>
            <person name="Goldberg J."/>
            <person name="Griggs A."/>
            <person name="Gujja S."/>
            <person name="Hansen M."/>
            <person name="Heiman D."/>
            <person name="Howarth C."/>
            <person name="Larimer J."/>
            <person name="Lui A."/>
            <person name="MacDonald P.J.P."/>
            <person name="McCowen C."/>
            <person name="Montmayeur A."/>
            <person name="Murphy C."/>
            <person name="Neiman D."/>
            <person name="Pearson M."/>
            <person name="Priest M."/>
            <person name="Roberts A."/>
            <person name="Saif S."/>
            <person name="Shea T."/>
            <person name="Sisk P."/>
            <person name="Stolte C."/>
            <person name="Sykes S."/>
            <person name="Wortman J."/>
            <person name="Nusbaum C."/>
            <person name="Birren B."/>
        </authorList>
    </citation>
    <scope>NUCLEOTIDE SEQUENCE [LARGE SCALE GENOMIC DNA]</scope>
    <source>
        <strain evidence="2 3">ATCC 38327</strain>
    </source>
</reference>
<feature type="region of interest" description="Disordered" evidence="1">
    <location>
        <begin position="18"/>
        <end position="40"/>
    </location>
</feature>
<dbReference type="EMBL" id="GG745366">
    <property type="protein sequence ID" value="KNE70562.1"/>
    <property type="molecule type" value="Genomic_DNA"/>
</dbReference>
<reference evidence="3" key="2">
    <citation type="submission" date="2009-11" db="EMBL/GenBank/DDBJ databases">
        <title>The Genome Sequence of Allomyces macrogynus strain ATCC 38327.</title>
        <authorList>
            <consortium name="The Broad Institute Genome Sequencing Platform"/>
            <person name="Russ C."/>
            <person name="Cuomo C."/>
            <person name="Shea T."/>
            <person name="Young S.K."/>
            <person name="Zeng Q."/>
            <person name="Koehrsen M."/>
            <person name="Haas B."/>
            <person name="Borodovsky M."/>
            <person name="Guigo R."/>
            <person name="Alvarado L."/>
            <person name="Berlin A."/>
            <person name="Borenstein D."/>
            <person name="Chen Z."/>
            <person name="Engels R."/>
            <person name="Freedman E."/>
            <person name="Gellesch M."/>
            <person name="Goldberg J."/>
            <person name="Griggs A."/>
            <person name="Gujja S."/>
            <person name="Heiman D."/>
            <person name="Hepburn T."/>
            <person name="Howarth C."/>
            <person name="Jen D."/>
            <person name="Larson L."/>
            <person name="Lewis B."/>
            <person name="Mehta T."/>
            <person name="Park D."/>
            <person name="Pearson M."/>
            <person name="Roberts A."/>
            <person name="Saif S."/>
            <person name="Shenoy N."/>
            <person name="Sisk P."/>
            <person name="Stolte C."/>
            <person name="Sykes S."/>
            <person name="Walk T."/>
            <person name="White J."/>
            <person name="Yandava C."/>
            <person name="Burger G."/>
            <person name="Gray M.W."/>
            <person name="Holland P.W.H."/>
            <person name="King N."/>
            <person name="Lang F.B.F."/>
            <person name="Roger A.J."/>
            <person name="Ruiz-Trillo I."/>
            <person name="Lander E."/>
            <person name="Nusbaum C."/>
        </authorList>
    </citation>
    <scope>NUCLEOTIDE SEQUENCE [LARGE SCALE GENOMIC DNA]</scope>
    <source>
        <strain evidence="3">ATCC 38327</strain>
    </source>
</reference>
<organism evidence="2 3">
    <name type="scientific">Allomyces macrogynus (strain ATCC 38327)</name>
    <name type="common">Allomyces javanicus var. macrogynus</name>
    <dbReference type="NCBI Taxonomy" id="578462"/>
    <lineage>
        <taxon>Eukaryota</taxon>
        <taxon>Fungi</taxon>
        <taxon>Fungi incertae sedis</taxon>
        <taxon>Blastocladiomycota</taxon>
        <taxon>Blastocladiomycetes</taxon>
        <taxon>Blastocladiales</taxon>
        <taxon>Blastocladiaceae</taxon>
        <taxon>Allomyces</taxon>
    </lineage>
</organism>
<proteinExistence type="predicted"/>
<feature type="compositionally biased region" description="Gly residues" evidence="1">
    <location>
        <begin position="993"/>
        <end position="1003"/>
    </location>
</feature>
<protein>
    <submittedName>
        <fullName evidence="2">Uncharacterized protein</fullName>
    </submittedName>
</protein>
<sequence length="1003" mass="107352">MPAESLVAPLSIPDARSLARHASPPAAPLPPARAALPPHLPPDKLANLYSGTLQSNGLPVDDTWPTGTLIAEIARELLPLLLHPHLAAPEPDATPALIPGSRSTSVADRLYRNDTRDRIDSAIPPPTPIAINVTDLTLPRKPPAASSWIEPLMNLTSKTLANAIALLNDWRTSHRYDARNPLQRHMLSVYLLHRFPLILFDKLTADESDALLADHATWLARVLDLPDPLPDDTARHLRALVGKYLVKIGSVVDLDRNDIEPPVMYAAWRATTRPLVSVIAASIDDAPGIQTQWDRIPRVVQDALGALFAVDELGNVISPLALLGSRTHCSFKLRIDRIRGGRATDVDNVVARAATVNSFLAGKIEQLINPATWPKGLALHEFLHLLLDFPAAMEPLLGFDPGTDAVWLKQTNLPKMNYGFFHTAGTNVAKIQFQHHLTLMCHFLWFRDHLLGVRAADPSLVKKWSATPWGRRVLTDVLVTHADVLGFAPDLVGQLRELAEYGDSFISDQTLAAAICAVDALFHAPPTSAPAPTPGPDDGIKTTVIPIVKPPGPSRPSASKLDRTILRVAEAARRIFLTHHLSIPVRLLSDCRHVLAAHIPGTFPSIQHLHTVCLSPADASDTATELALYTALAVAHRVHVAHRPSHAHYSVAAHMEASLVDVDVASPAHLRAVVVAWCARIAHLQARFPLMRLQLVPQGAQLVDERGFFDLPRIARVFSEWGALSGAGGAGVGPLPPPPPVVAVVEGTYLAPRKVLRDDAVLRRLVVTGIPHTSSSPVRALGATTSFDSDDGQLCNDDRGDGVGDPSVAAAHAAQVDAPSFGTTATQRNTEVPDDVAPGPATADRTASEADLFRPPRAWWASVEWAPVHSRSAVVLAALVVFGIVVMELLVQGSIHVATCTAPAASEARSAVGDGRTRCAHVAPPHIMNEDRAVGRSCAWMCGAVMDERVAAAMQAVHACYAGDLGTKMGHTHREASSSSSAPSPPKGKMARLGGGGPGRGEL</sequence>
<dbReference type="OrthoDB" id="5579541at2759"/>
<feature type="region of interest" description="Disordered" evidence="1">
    <location>
        <begin position="970"/>
        <end position="1003"/>
    </location>
</feature>
<evidence type="ECO:0000313" key="2">
    <source>
        <dbReference type="EMBL" id="KNE70562.1"/>
    </source>
</evidence>
<evidence type="ECO:0000256" key="1">
    <source>
        <dbReference type="SAM" id="MobiDB-lite"/>
    </source>
</evidence>
<keyword evidence="3" id="KW-1185">Reference proteome</keyword>
<accession>A0A0L0T743</accession>
<dbReference type="AlphaFoldDB" id="A0A0L0T743"/>
<name>A0A0L0T743_ALLM3</name>
<feature type="region of interest" description="Disordered" evidence="1">
    <location>
        <begin position="817"/>
        <end position="848"/>
    </location>
</feature>
<dbReference type="Proteomes" id="UP000054350">
    <property type="component" value="Unassembled WGS sequence"/>
</dbReference>
<gene>
    <name evidence="2" type="ORF">AMAG_14684</name>
</gene>
<evidence type="ECO:0000313" key="3">
    <source>
        <dbReference type="Proteomes" id="UP000054350"/>
    </source>
</evidence>
<feature type="compositionally biased region" description="Polar residues" evidence="1">
    <location>
        <begin position="821"/>
        <end position="830"/>
    </location>
</feature>